<organism evidence="4 5">
    <name type="scientific">Apatococcus fuscideae</name>
    <dbReference type="NCBI Taxonomy" id="2026836"/>
    <lineage>
        <taxon>Eukaryota</taxon>
        <taxon>Viridiplantae</taxon>
        <taxon>Chlorophyta</taxon>
        <taxon>core chlorophytes</taxon>
        <taxon>Trebouxiophyceae</taxon>
        <taxon>Chlorellales</taxon>
        <taxon>Chlorellaceae</taxon>
        <taxon>Apatococcus</taxon>
    </lineage>
</organism>
<feature type="region of interest" description="Disordered" evidence="2">
    <location>
        <begin position="269"/>
        <end position="290"/>
    </location>
</feature>
<keyword evidence="5" id="KW-1185">Reference proteome</keyword>
<name>A0AAW1TF85_9CHLO</name>
<feature type="domain" description="Tubby C-terminal" evidence="3">
    <location>
        <begin position="189"/>
        <end position="380"/>
    </location>
</feature>
<dbReference type="InterPro" id="IPR000007">
    <property type="entry name" value="Tubby_C"/>
</dbReference>
<dbReference type="PRINTS" id="PR01573">
    <property type="entry name" value="SUPERTUBBY"/>
</dbReference>
<evidence type="ECO:0000256" key="1">
    <source>
        <dbReference type="ARBA" id="ARBA00007129"/>
    </source>
</evidence>
<evidence type="ECO:0000313" key="5">
    <source>
        <dbReference type="Proteomes" id="UP001485043"/>
    </source>
</evidence>
<gene>
    <name evidence="4" type="ORF">WJX84_005946</name>
</gene>
<evidence type="ECO:0000259" key="3">
    <source>
        <dbReference type="Pfam" id="PF01167"/>
    </source>
</evidence>
<dbReference type="PANTHER" id="PTHR16517:SF7">
    <property type="entry name" value="PROTEIN KING TUBBY"/>
    <property type="match status" value="1"/>
</dbReference>
<dbReference type="SUPFAM" id="SSF54518">
    <property type="entry name" value="Tubby C-terminal domain-like"/>
    <property type="match status" value="1"/>
</dbReference>
<dbReference type="Pfam" id="PF01167">
    <property type="entry name" value="Tub"/>
    <property type="match status" value="1"/>
</dbReference>
<dbReference type="Proteomes" id="UP001485043">
    <property type="component" value="Unassembled WGS sequence"/>
</dbReference>
<dbReference type="InterPro" id="IPR025659">
    <property type="entry name" value="Tubby-like_C"/>
</dbReference>
<dbReference type="Gene3D" id="3.20.90.10">
    <property type="entry name" value="Tubby Protein, Chain A"/>
    <property type="match status" value="1"/>
</dbReference>
<comment type="similarity">
    <text evidence="1">Belongs to the TUB family.</text>
</comment>
<dbReference type="PANTHER" id="PTHR16517">
    <property type="entry name" value="TUBBY-RELATED"/>
    <property type="match status" value="1"/>
</dbReference>
<reference evidence="4 5" key="1">
    <citation type="journal article" date="2024" name="Nat. Commun.">
        <title>Phylogenomics reveals the evolutionary origins of lichenization in chlorophyte algae.</title>
        <authorList>
            <person name="Puginier C."/>
            <person name="Libourel C."/>
            <person name="Otte J."/>
            <person name="Skaloud P."/>
            <person name="Haon M."/>
            <person name="Grisel S."/>
            <person name="Petersen M."/>
            <person name="Berrin J.G."/>
            <person name="Delaux P.M."/>
            <person name="Dal Grande F."/>
            <person name="Keller J."/>
        </authorList>
    </citation>
    <scope>NUCLEOTIDE SEQUENCE [LARGE SCALE GENOMIC DNA]</scope>
    <source>
        <strain evidence="4 5">SAG 2523</strain>
    </source>
</reference>
<comment type="caution">
    <text evidence="4">The sequence shown here is derived from an EMBL/GenBank/DDBJ whole genome shotgun (WGS) entry which is preliminary data.</text>
</comment>
<sequence length="383" mass="42886">MPSIVRDQQPADKPHLPAACVDWAELPTSLLELLFAEVARGKGRSGHTAGFPLVEKTCSSKEILQLTSVCRSWRQAGQMSLYHPGHPWSSPMDYVHPMQLFTRGPSKRDGKVIMMRAWVDVVCESTTKKYVMSAGDWRKHDQDEAMRTRLGVPILFDGAAQPSLPLLLAESTSWSSTIIFVRNHVDTNGEAAENLVAELRNNLINSYYELHLLRCLPQQYWDIEHLALAGTQYPRTTWCQSPSATIRYPMDVTSMLMPSKLTAEVPLAPRNAERKNGQVPEGSDDNCKPGQSQATMLLRSAQPMRVDNPENGKPKYCMNFHGRVPRQSTRNFILNGPDNKTPILLFGRVNKASTRFVLDFSTAHLSAVQAFAIALTSFHTRLT</sequence>
<accession>A0AAW1TF85</accession>
<dbReference type="EMBL" id="JALJOV010000068">
    <property type="protein sequence ID" value="KAK9867726.1"/>
    <property type="molecule type" value="Genomic_DNA"/>
</dbReference>
<evidence type="ECO:0000256" key="2">
    <source>
        <dbReference type="SAM" id="MobiDB-lite"/>
    </source>
</evidence>
<evidence type="ECO:0000313" key="4">
    <source>
        <dbReference type="EMBL" id="KAK9867726.1"/>
    </source>
</evidence>
<dbReference type="AlphaFoldDB" id="A0AAW1TF85"/>
<proteinExistence type="inferred from homology"/>
<protein>
    <recommendedName>
        <fullName evidence="3">Tubby C-terminal domain-containing protein</fullName>
    </recommendedName>
</protein>